<keyword evidence="3" id="KW-0547">Nucleotide-binding</keyword>
<comment type="caution">
    <text evidence="12">The sequence shown here is derived from an EMBL/GenBank/DDBJ whole genome shotgun (WGS) entry which is preliminary data.</text>
</comment>
<comment type="catalytic activity">
    <reaction evidence="10">
        <text>ATP + H2O = ADP + phosphate + H(+)</text>
        <dbReference type="Rhea" id="RHEA:13065"/>
        <dbReference type="ChEBI" id="CHEBI:15377"/>
        <dbReference type="ChEBI" id="CHEBI:15378"/>
        <dbReference type="ChEBI" id="CHEBI:30616"/>
        <dbReference type="ChEBI" id="CHEBI:43474"/>
        <dbReference type="ChEBI" id="CHEBI:456216"/>
        <dbReference type="EC" id="5.6.2.3"/>
    </reaction>
</comment>
<evidence type="ECO:0000256" key="2">
    <source>
        <dbReference type="ARBA" id="ARBA00022705"/>
    </source>
</evidence>
<accession>X1F0P6</accession>
<keyword evidence="6" id="KW-0067">ATP-binding</keyword>
<dbReference type="GO" id="GO:0016787">
    <property type="term" value="F:hydrolase activity"/>
    <property type="evidence" value="ECO:0007669"/>
    <property type="project" value="UniProtKB-KW"/>
</dbReference>
<dbReference type="Pfam" id="PF00772">
    <property type="entry name" value="DnaB"/>
    <property type="match status" value="1"/>
</dbReference>
<evidence type="ECO:0000256" key="3">
    <source>
        <dbReference type="ARBA" id="ARBA00022741"/>
    </source>
</evidence>
<dbReference type="PANTHER" id="PTHR30153:SF2">
    <property type="entry name" value="REPLICATIVE DNA HELICASE"/>
    <property type="match status" value="1"/>
</dbReference>
<dbReference type="SUPFAM" id="SSF48024">
    <property type="entry name" value="N-terminal domain of DnaB helicase"/>
    <property type="match status" value="1"/>
</dbReference>
<comment type="similarity">
    <text evidence="1">Belongs to the helicase family. DnaB subfamily.</text>
</comment>
<evidence type="ECO:0000256" key="10">
    <source>
        <dbReference type="ARBA" id="ARBA00048954"/>
    </source>
</evidence>
<keyword evidence="7" id="KW-0238">DNA-binding</keyword>
<protein>
    <recommendedName>
        <fullName evidence="9">DNA 5'-3' helicase</fullName>
        <ecNumber evidence="9">5.6.2.3</ecNumber>
    </recommendedName>
</protein>
<evidence type="ECO:0000256" key="4">
    <source>
        <dbReference type="ARBA" id="ARBA00022801"/>
    </source>
</evidence>
<evidence type="ECO:0000259" key="11">
    <source>
        <dbReference type="PROSITE" id="PS51199"/>
    </source>
</evidence>
<evidence type="ECO:0000256" key="5">
    <source>
        <dbReference type="ARBA" id="ARBA00022806"/>
    </source>
</evidence>
<reference evidence="12" key="1">
    <citation type="journal article" date="2014" name="Front. Microbiol.">
        <title>High frequency of phylogenetically diverse reductive dehalogenase-homologous genes in deep subseafloor sedimentary metagenomes.</title>
        <authorList>
            <person name="Kawai M."/>
            <person name="Futagami T."/>
            <person name="Toyoda A."/>
            <person name="Takaki Y."/>
            <person name="Nishi S."/>
            <person name="Hori S."/>
            <person name="Arai W."/>
            <person name="Tsubouchi T."/>
            <person name="Morono Y."/>
            <person name="Uchiyama I."/>
            <person name="Ito T."/>
            <person name="Fujiyama A."/>
            <person name="Inagaki F."/>
            <person name="Takami H."/>
        </authorList>
    </citation>
    <scope>NUCLEOTIDE SEQUENCE</scope>
    <source>
        <strain evidence="12">Expedition CK06-06</strain>
    </source>
</reference>
<dbReference type="Gene3D" id="3.40.50.300">
    <property type="entry name" value="P-loop containing nucleotide triphosphate hydrolases"/>
    <property type="match status" value="1"/>
</dbReference>
<dbReference type="GO" id="GO:0043139">
    <property type="term" value="F:5'-3' DNA helicase activity"/>
    <property type="evidence" value="ECO:0007669"/>
    <property type="project" value="UniProtKB-EC"/>
</dbReference>
<feature type="non-terminal residue" evidence="12">
    <location>
        <position position="1"/>
    </location>
</feature>
<evidence type="ECO:0000256" key="8">
    <source>
        <dbReference type="ARBA" id="ARBA00023235"/>
    </source>
</evidence>
<evidence type="ECO:0000256" key="9">
    <source>
        <dbReference type="ARBA" id="ARBA00044969"/>
    </source>
</evidence>
<dbReference type="InterPro" id="IPR007693">
    <property type="entry name" value="DNA_helicase_DnaB-like_N"/>
</dbReference>
<keyword evidence="8" id="KW-0413">Isomerase</keyword>
<dbReference type="Pfam" id="PF03796">
    <property type="entry name" value="DnaB_C"/>
    <property type="match status" value="1"/>
</dbReference>
<dbReference type="GO" id="GO:0006260">
    <property type="term" value="P:DNA replication"/>
    <property type="evidence" value="ECO:0007669"/>
    <property type="project" value="UniProtKB-KW"/>
</dbReference>
<evidence type="ECO:0000256" key="1">
    <source>
        <dbReference type="ARBA" id="ARBA00008428"/>
    </source>
</evidence>
<dbReference type="EMBL" id="BARU01005634">
    <property type="protein sequence ID" value="GAH39206.1"/>
    <property type="molecule type" value="Genomic_DNA"/>
</dbReference>
<sequence length="381" mass="44112">RIYQVILGLFNKNIAVDLVTLTEELQNKNELIDIGGITYLTQLVNSVPTPENIEFYNQIIKKKSNQRKILFILEELKLEKIDTQKALEKISLIPIIEIKEENLKTLLKNTLKISAEGVAHRFKMGHLNRYLGGIDKGEIITIGGFTSQGKTSFAIQLAMDFIDVVEEKKILYLSSEMTALEISRRLLSNLMPKNIMDFRKGIFDEGEREALDSIATIVGDHWNLNIKKVFDMEDIRRYIQKYNPEIVFMDYLQNLDRKKALTDYQKVTGNIKDLQGITLGREISTFVVSQLSRGNKNIIRKPRLSDLRDSGRIEECSPIVLFVYWEDRLKEKIEMRTGGESPEKMEILIAKNRDGTIGKFGLDFYPEYCRIKEREYTAHEY</sequence>
<dbReference type="InterPro" id="IPR036185">
    <property type="entry name" value="DNA_heli_DnaB-like_N_sf"/>
</dbReference>
<evidence type="ECO:0000313" key="12">
    <source>
        <dbReference type="EMBL" id="GAH39206.1"/>
    </source>
</evidence>
<gene>
    <name evidence="12" type="ORF">S03H2_11009</name>
</gene>
<dbReference type="SUPFAM" id="SSF52540">
    <property type="entry name" value="P-loop containing nucleoside triphosphate hydrolases"/>
    <property type="match status" value="1"/>
</dbReference>
<dbReference type="GO" id="GO:0005524">
    <property type="term" value="F:ATP binding"/>
    <property type="evidence" value="ECO:0007669"/>
    <property type="project" value="UniProtKB-KW"/>
</dbReference>
<dbReference type="Gene3D" id="1.10.860.10">
    <property type="entry name" value="DNAb Helicase, Chain A"/>
    <property type="match status" value="1"/>
</dbReference>
<evidence type="ECO:0000256" key="7">
    <source>
        <dbReference type="ARBA" id="ARBA00023125"/>
    </source>
</evidence>
<evidence type="ECO:0000256" key="6">
    <source>
        <dbReference type="ARBA" id="ARBA00022840"/>
    </source>
</evidence>
<dbReference type="InterPro" id="IPR016136">
    <property type="entry name" value="DNA_helicase_N/primase_C"/>
</dbReference>
<name>X1F0P6_9ZZZZ</name>
<keyword evidence="4" id="KW-0378">Hydrolase</keyword>
<dbReference type="InterPro" id="IPR027417">
    <property type="entry name" value="P-loop_NTPase"/>
</dbReference>
<organism evidence="12">
    <name type="scientific">marine sediment metagenome</name>
    <dbReference type="NCBI Taxonomy" id="412755"/>
    <lineage>
        <taxon>unclassified sequences</taxon>
        <taxon>metagenomes</taxon>
        <taxon>ecological metagenomes</taxon>
    </lineage>
</organism>
<dbReference type="PANTHER" id="PTHR30153">
    <property type="entry name" value="REPLICATIVE DNA HELICASE DNAB"/>
    <property type="match status" value="1"/>
</dbReference>
<feature type="domain" description="SF4 helicase" evidence="11">
    <location>
        <begin position="113"/>
        <end position="378"/>
    </location>
</feature>
<proteinExistence type="inferred from homology"/>
<dbReference type="AlphaFoldDB" id="X1F0P6"/>
<keyword evidence="2" id="KW-0235">DNA replication</keyword>
<dbReference type="EC" id="5.6.2.3" evidence="9"/>
<dbReference type="GO" id="GO:0003677">
    <property type="term" value="F:DNA binding"/>
    <property type="evidence" value="ECO:0007669"/>
    <property type="project" value="UniProtKB-KW"/>
</dbReference>
<keyword evidence="5" id="KW-0347">Helicase</keyword>
<dbReference type="InterPro" id="IPR007694">
    <property type="entry name" value="DNA_helicase_DnaB-like_C"/>
</dbReference>
<dbReference type="GO" id="GO:0005829">
    <property type="term" value="C:cytosol"/>
    <property type="evidence" value="ECO:0007669"/>
    <property type="project" value="TreeGrafter"/>
</dbReference>
<dbReference type="PROSITE" id="PS51199">
    <property type="entry name" value="SF4_HELICASE"/>
    <property type="match status" value="1"/>
</dbReference>